<comment type="caution">
    <text evidence="2">The sequence shown here is derived from an EMBL/GenBank/DDBJ whole genome shotgun (WGS) entry which is preliminary data.</text>
</comment>
<dbReference type="AlphaFoldDB" id="A0A5C5GG62"/>
<feature type="chain" id="PRO_5023077673" description="DUF4440 domain-containing protein" evidence="1">
    <location>
        <begin position="20"/>
        <end position="147"/>
    </location>
</feature>
<organism evidence="2 3">
    <name type="scientific">Pelagovum pacificum</name>
    <dbReference type="NCBI Taxonomy" id="2588711"/>
    <lineage>
        <taxon>Bacteria</taxon>
        <taxon>Pseudomonadati</taxon>
        <taxon>Pseudomonadota</taxon>
        <taxon>Alphaproteobacteria</taxon>
        <taxon>Rhodobacterales</taxon>
        <taxon>Paracoccaceae</taxon>
        <taxon>Pelagovum</taxon>
    </lineage>
</organism>
<dbReference type="EMBL" id="VFFF01000001">
    <property type="protein sequence ID" value="TNY33745.1"/>
    <property type="molecule type" value="Genomic_DNA"/>
</dbReference>
<proteinExistence type="predicted"/>
<gene>
    <name evidence="2" type="ORF">FHY64_10905</name>
</gene>
<evidence type="ECO:0000256" key="1">
    <source>
        <dbReference type="SAM" id="SignalP"/>
    </source>
</evidence>
<evidence type="ECO:0000313" key="2">
    <source>
        <dbReference type="EMBL" id="TNY33745.1"/>
    </source>
</evidence>
<name>A0A5C5GG62_9RHOB</name>
<evidence type="ECO:0008006" key="4">
    <source>
        <dbReference type="Google" id="ProtNLM"/>
    </source>
</evidence>
<protein>
    <recommendedName>
        <fullName evidence="4">DUF4440 domain-containing protein</fullName>
    </recommendedName>
</protein>
<dbReference type="Proteomes" id="UP000314011">
    <property type="component" value="Unassembled WGS sequence"/>
</dbReference>
<sequence length="147" mass="15786">MTRLIIALFLVLCPLTAIAQTPEDQWQARATVEDYFAAINRGSYAAAYDFWEDGGAASGQTLDQFEAGYADTAEVRVFTAPGTLEGAAGSIYATVPLRIEAELNDGTRQRFGGDIVLRRSNVEGSESGGIWKLHSAEIASLGQPGKR</sequence>
<feature type="signal peptide" evidence="1">
    <location>
        <begin position="1"/>
        <end position="19"/>
    </location>
</feature>
<dbReference type="OrthoDB" id="7863791at2"/>
<keyword evidence="3" id="KW-1185">Reference proteome</keyword>
<evidence type="ECO:0000313" key="3">
    <source>
        <dbReference type="Proteomes" id="UP000314011"/>
    </source>
</evidence>
<accession>A0A5C5GG62</accession>
<dbReference type="RefSeq" id="WP_140194432.1">
    <property type="nucleotide sequence ID" value="NZ_CP065915.1"/>
</dbReference>
<reference evidence="2 3" key="1">
    <citation type="submission" date="2019-06" db="EMBL/GenBank/DDBJ databases">
        <title>Genome of new Rhodobacteraceae sp. SM1903.</title>
        <authorList>
            <person name="Ren X."/>
        </authorList>
    </citation>
    <scope>NUCLEOTIDE SEQUENCE [LARGE SCALE GENOMIC DNA]</scope>
    <source>
        <strain evidence="2 3">SM1903</strain>
    </source>
</reference>
<keyword evidence="1" id="KW-0732">Signal</keyword>